<protein>
    <submittedName>
        <fullName evidence="3">Uncharacterized protein</fullName>
    </submittedName>
</protein>
<feature type="compositionally biased region" description="Basic and acidic residues" evidence="2">
    <location>
        <begin position="634"/>
        <end position="649"/>
    </location>
</feature>
<name>A0AB34JJI3_PRYPA</name>
<dbReference type="EMBL" id="JBGBPQ010000007">
    <property type="protein sequence ID" value="KAL1521735.1"/>
    <property type="molecule type" value="Genomic_DNA"/>
</dbReference>
<feature type="compositionally biased region" description="Low complexity" evidence="2">
    <location>
        <begin position="618"/>
        <end position="627"/>
    </location>
</feature>
<comment type="caution">
    <text evidence="3">The sequence shown here is derived from an EMBL/GenBank/DDBJ whole genome shotgun (WGS) entry which is preliminary data.</text>
</comment>
<evidence type="ECO:0000256" key="2">
    <source>
        <dbReference type="SAM" id="MobiDB-lite"/>
    </source>
</evidence>
<feature type="region of interest" description="Disordered" evidence="2">
    <location>
        <begin position="510"/>
        <end position="535"/>
    </location>
</feature>
<evidence type="ECO:0000256" key="1">
    <source>
        <dbReference type="SAM" id="Coils"/>
    </source>
</evidence>
<accession>A0AB34JJI3</accession>
<proteinExistence type="predicted"/>
<sequence length="681" mass="75723">MSSALNPDEDGLSAVPRGSRHKLEELKTLVLSVLHRYSTLAARTNAERWRVSDLFDEHIQPGQSDTVLDALVRHHESQMIAMEYRCETSEKLVEQERVRCRSMEQRAQVAEQERGQLLEHSERQQQDVQRMVTTLEKQVRERAARQRAELESAHRHLSITQASLRESEETKKAILEELEAEVGLRQRAEATYELGQKAAATLAFQVQAAQDELNGARSVIYRLESRLRIEQENHRYQVAQQQLERGTNDLELSIFREELSRVEHEVLMLAEQKCTSHPTSMQQAKEAAETAGLEHEMLFLSASSNFEAHPEAMEGTANWTHAKPMLRKQTKAPKKVKKKWSCTAPVMQRHSTQGNLSEEQDEEDVRRVCVGEKLKNMANKEELVAINGFRDVQIHEGASRGHEELKSSSVCSRGLLAQVVERQKETDVRRPWAVEALEDIAQGQENLCAGFTCNMEAKAADGQRKAEIMQMKTVWDDRQLGGFSEPGSITCSPMRPIKFANISADEATQEASVSQAATQGDSSDTKPATPMGVEAGASAHANGMDACRGAHPSSVAPVFRPFGSMGPDLHGQPLLRKPRSRTDLGRSGISPSEPLAPASRTAAPVSTTVPQAAARQYSAQKGSQSRSGSKKISAKLEVRTLTRSVERPHQKSNRKRRLFSTADCKPALGGSPLKELDLFAD</sequence>
<dbReference type="AlphaFoldDB" id="A0AB34JJI3"/>
<gene>
    <name evidence="3" type="ORF">AB1Y20_021390</name>
</gene>
<dbReference type="Proteomes" id="UP001515480">
    <property type="component" value="Unassembled WGS sequence"/>
</dbReference>
<evidence type="ECO:0000313" key="3">
    <source>
        <dbReference type="EMBL" id="KAL1521735.1"/>
    </source>
</evidence>
<reference evidence="3 4" key="1">
    <citation type="journal article" date="2024" name="Science">
        <title>Giant polyketide synthase enzymes in the biosynthesis of giant marine polyether toxins.</title>
        <authorList>
            <person name="Fallon T.R."/>
            <person name="Shende V.V."/>
            <person name="Wierzbicki I.H."/>
            <person name="Pendleton A.L."/>
            <person name="Watervoot N.F."/>
            <person name="Auber R.P."/>
            <person name="Gonzalez D.J."/>
            <person name="Wisecaver J.H."/>
            <person name="Moore B.S."/>
        </authorList>
    </citation>
    <scope>NUCLEOTIDE SEQUENCE [LARGE SCALE GENOMIC DNA]</scope>
    <source>
        <strain evidence="3 4">12B1</strain>
    </source>
</reference>
<feature type="compositionally biased region" description="Polar residues" evidence="2">
    <location>
        <begin position="510"/>
        <end position="526"/>
    </location>
</feature>
<evidence type="ECO:0000313" key="4">
    <source>
        <dbReference type="Proteomes" id="UP001515480"/>
    </source>
</evidence>
<keyword evidence="4" id="KW-1185">Reference proteome</keyword>
<keyword evidence="1" id="KW-0175">Coiled coil</keyword>
<feature type="coiled-coil region" evidence="1">
    <location>
        <begin position="93"/>
        <end position="181"/>
    </location>
</feature>
<organism evidence="3 4">
    <name type="scientific">Prymnesium parvum</name>
    <name type="common">Toxic golden alga</name>
    <dbReference type="NCBI Taxonomy" id="97485"/>
    <lineage>
        <taxon>Eukaryota</taxon>
        <taxon>Haptista</taxon>
        <taxon>Haptophyta</taxon>
        <taxon>Prymnesiophyceae</taxon>
        <taxon>Prymnesiales</taxon>
        <taxon>Prymnesiaceae</taxon>
        <taxon>Prymnesium</taxon>
    </lineage>
</organism>
<feature type="region of interest" description="Disordered" evidence="2">
    <location>
        <begin position="558"/>
        <end position="681"/>
    </location>
</feature>